<keyword evidence="2" id="KW-1133">Transmembrane helix</keyword>
<feature type="compositionally biased region" description="Basic and acidic residues" evidence="1">
    <location>
        <begin position="75"/>
        <end position="106"/>
    </location>
</feature>
<dbReference type="EMBL" id="CAJOBC010133581">
    <property type="protein sequence ID" value="CAF4621065.1"/>
    <property type="molecule type" value="Genomic_DNA"/>
</dbReference>
<evidence type="ECO:0000313" key="4">
    <source>
        <dbReference type="Proteomes" id="UP000681722"/>
    </source>
</evidence>
<accession>A0A8S2ZCW9</accession>
<evidence type="ECO:0000256" key="2">
    <source>
        <dbReference type="SAM" id="Phobius"/>
    </source>
</evidence>
<keyword evidence="2" id="KW-0812">Transmembrane</keyword>
<protein>
    <submittedName>
        <fullName evidence="3">Uncharacterized protein</fullName>
    </submittedName>
</protein>
<keyword evidence="2" id="KW-0472">Membrane</keyword>
<gene>
    <name evidence="3" type="ORF">SRO942_LOCUS49537</name>
</gene>
<evidence type="ECO:0000256" key="1">
    <source>
        <dbReference type="SAM" id="MobiDB-lite"/>
    </source>
</evidence>
<feature type="transmembrane region" description="Helical" evidence="2">
    <location>
        <begin position="32"/>
        <end position="51"/>
    </location>
</feature>
<feature type="non-terminal residue" evidence="3">
    <location>
        <position position="1"/>
    </location>
</feature>
<sequence length="106" mass="12469">ILQIKSKTIELSVLVIYLQAIRSFSDKMNPILFTWFPVCFAFILILKKCLCSTSNYYMKSRQSYQTVSTLDDNDESNHRSNRVYDHSGKILDKQLRGRTDQQRKNN</sequence>
<reference evidence="3" key="1">
    <citation type="submission" date="2021-02" db="EMBL/GenBank/DDBJ databases">
        <authorList>
            <person name="Nowell W R."/>
        </authorList>
    </citation>
    <scope>NUCLEOTIDE SEQUENCE</scope>
</reference>
<organism evidence="3 4">
    <name type="scientific">Didymodactylos carnosus</name>
    <dbReference type="NCBI Taxonomy" id="1234261"/>
    <lineage>
        <taxon>Eukaryota</taxon>
        <taxon>Metazoa</taxon>
        <taxon>Spiralia</taxon>
        <taxon>Gnathifera</taxon>
        <taxon>Rotifera</taxon>
        <taxon>Eurotatoria</taxon>
        <taxon>Bdelloidea</taxon>
        <taxon>Philodinida</taxon>
        <taxon>Philodinidae</taxon>
        <taxon>Didymodactylos</taxon>
    </lineage>
</organism>
<proteinExistence type="predicted"/>
<comment type="caution">
    <text evidence="3">The sequence shown here is derived from an EMBL/GenBank/DDBJ whole genome shotgun (WGS) entry which is preliminary data.</text>
</comment>
<dbReference type="Proteomes" id="UP000681722">
    <property type="component" value="Unassembled WGS sequence"/>
</dbReference>
<dbReference type="AlphaFoldDB" id="A0A8S2ZCW9"/>
<name>A0A8S2ZCW9_9BILA</name>
<feature type="region of interest" description="Disordered" evidence="1">
    <location>
        <begin position="68"/>
        <end position="106"/>
    </location>
</feature>
<evidence type="ECO:0000313" key="3">
    <source>
        <dbReference type="EMBL" id="CAF4621065.1"/>
    </source>
</evidence>